<gene>
    <name evidence="3" type="ORF">OLW01_14075</name>
</gene>
<dbReference type="PROSITE" id="PS51662">
    <property type="entry name" value="BP_PHYTASE"/>
    <property type="match status" value="2"/>
</dbReference>
<evidence type="ECO:0000259" key="2">
    <source>
        <dbReference type="PROSITE" id="PS51662"/>
    </source>
</evidence>
<dbReference type="RefSeq" id="WP_268076574.1">
    <property type="nucleotide sequence ID" value="NZ_CP109966.1"/>
</dbReference>
<accession>A0ABY7ARG0</accession>
<feature type="chain" id="PRO_5046172703" evidence="1">
    <location>
        <begin position="23"/>
        <end position="641"/>
    </location>
</feature>
<dbReference type="PROSITE" id="PS51257">
    <property type="entry name" value="PROKAR_LIPOPROTEIN"/>
    <property type="match status" value="1"/>
</dbReference>
<dbReference type="Gene3D" id="2.120.10.30">
    <property type="entry name" value="TolB, C-terminal domain"/>
    <property type="match status" value="2"/>
</dbReference>
<keyword evidence="4" id="KW-1185">Reference proteome</keyword>
<dbReference type="InterPro" id="IPR011042">
    <property type="entry name" value="6-blade_b-propeller_TolB-like"/>
</dbReference>
<feature type="domain" description="BPP" evidence="2">
    <location>
        <begin position="19"/>
        <end position="309"/>
    </location>
</feature>
<feature type="signal peptide" evidence="1">
    <location>
        <begin position="1"/>
        <end position="22"/>
    </location>
</feature>
<keyword evidence="1" id="KW-0732">Signal</keyword>
<dbReference type="InterPro" id="IPR003431">
    <property type="entry name" value="B-propeller_Phytase"/>
</dbReference>
<feature type="domain" description="BPP" evidence="2">
    <location>
        <begin position="316"/>
        <end position="641"/>
    </location>
</feature>
<keyword evidence="3" id="KW-0614">Plasmid</keyword>
<sequence>MKNCIYLICLVSLLLGCQSAKTTDVETQQANTLVTQPLFDHAQLNGQKVIQLTPTHWLANSENLGIFVFDNKQIIVSQYQGNYESLDIRKISDNQWFVTSIEKEQGQLESFLLSSNQGQYELARVAKIRSENAAMESQCLYYDRANGFIYNFSLTAQHQVEQKLIYQVSSQQAKNISIRRFSSPPASSACAVNDVTQDLFIVEETIGVWQYPVDPEKDLLRQPVAMVDPFGKIAGEIKDITLLSDGSVLVALPEAQQIHHYTMPFSSGKVMQYSLPEIAVEGVSAYLTNNGWQVSLYDDESGNYLSAPLDLKLNTHVSAPAKIKHIQPSMETEPVARFGDAADDPEIWLNAQNAENSKILTTDKTYGLNVYNLKGNLTQTIASGRINNIDISYGAHWKNEKFDLAAASNRTHNSISLYKINAEGEVVELADIPTNLSDVYGLCSYKSPASGDFYVFINDENGHFQQYQIHFEAQISGELVREFSVDTQPEGCAVDLSTQTLYLGEEDKGIWQISAEPIQSQLKLFYAIDNQVLFDDVEGLSVYHSETKNEANYLIASSQGNDSYLVFDLNTNKVVTNFKIGAAPLIGIDGASETDGLAVISAPLGEQYPAGALIVQDGRNVMPAQPQNFKLVDWRNVRKQW</sequence>
<evidence type="ECO:0000313" key="4">
    <source>
        <dbReference type="Proteomes" id="UP001163726"/>
    </source>
</evidence>
<proteinExistence type="predicted"/>
<dbReference type="Pfam" id="PF02333">
    <property type="entry name" value="Phytase"/>
    <property type="match status" value="1"/>
</dbReference>
<organism evidence="3 4">
    <name type="scientific">Catenovulum adriaticum</name>
    <dbReference type="NCBI Taxonomy" id="2984846"/>
    <lineage>
        <taxon>Bacteria</taxon>
        <taxon>Pseudomonadati</taxon>
        <taxon>Pseudomonadota</taxon>
        <taxon>Gammaproteobacteria</taxon>
        <taxon>Alteromonadales</taxon>
        <taxon>Alteromonadaceae</taxon>
        <taxon>Catenovulum</taxon>
    </lineage>
</organism>
<evidence type="ECO:0000313" key="3">
    <source>
        <dbReference type="EMBL" id="WAJ71852.1"/>
    </source>
</evidence>
<dbReference type="Proteomes" id="UP001163726">
    <property type="component" value="Plasmid pCadTS8_1"/>
</dbReference>
<reference evidence="3" key="1">
    <citation type="submission" date="2022-10" db="EMBL/GenBank/DDBJ databases">
        <title>Catenovulum adriacola sp. nov. isolated in the Harbour of Susak.</title>
        <authorList>
            <person name="Schoch T."/>
            <person name="Reich S.J."/>
            <person name="Stoeferle S."/>
            <person name="Flaiz M."/>
            <person name="Kazda M."/>
            <person name="Riedel C.U."/>
            <person name="Duerre P."/>
        </authorList>
    </citation>
    <scope>NUCLEOTIDE SEQUENCE</scope>
    <source>
        <strain evidence="3">TS8</strain>
        <plasmid evidence="3">pCadTS8_1</plasmid>
    </source>
</reference>
<evidence type="ECO:0000256" key="1">
    <source>
        <dbReference type="SAM" id="SignalP"/>
    </source>
</evidence>
<protein>
    <submittedName>
        <fullName evidence="3">Phytase</fullName>
    </submittedName>
</protein>
<geneLocation type="plasmid" evidence="3 4">
    <name>pCadTS8_1</name>
</geneLocation>
<dbReference type="EMBL" id="CP109966">
    <property type="protein sequence ID" value="WAJ71852.1"/>
    <property type="molecule type" value="Genomic_DNA"/>
</dbReference>
<dbReference type="SUPFAM" id="SSF50956">
    <property type="entry name" value="Thermostable phytase (3-phytase)"/>
    <property type="match status" value="2"/>
</dbReference>
<name>A0ABY7ARG0_9ALTE</name>